<name>A0ABR3A3V7_9AGAR</name>
<gene>
    <name evidence="2" type="ORF">AAF712_004944</name>
</gene>
<feature type="coiled-coil region" evidence="1">
    <location>
        <begin position="56"/>
        <end position="90"/>
    </location>
</feature>
<proteinExistence type="predicted"/>
<dbReference type="Gene3D" id="1.20.1280.50">
    <property type="match status" value="1"/>
</dbReference>
<keyword evidence="1" id="KW-0175">Coiled coil</keyword>
<sequence>MPVTVSIPGSDPMETILLCDECNHAWTFVDRAFVPKVMFRQTPPSSEQISQTLAMITDEERDLDRCDEEIRHLRRAIEALEARRSTLRRNIAHRRSYISAMWEVPAEIWHEIFSFVCFGETDPISDDCKEDFILPLMLSHVCSLWRNIVRQTPRLWSVMRIDTGSPHGTFSTRFIEWYLEQSSEKPLTIDLTYSDKWWSVLGDKNASFLVERLQRHFKTVSNGGFLPQLRSFNLFLSDSSPQETELTGCVITALRDAPQLETVTTECILANSAMFAHCRLTKLVLKQVPVANHLAQILPTLPNIQSLIIHDFRPRDDLPTITSNVVQHLSIGFTLPPESSGTDLCRLVAFDIPNVSSLAISVRRKALELELCSMQHTGELSLKHFPRTLQKLTLNIRSTLPLSPILHHYSDLRELELDEVFYVPCSEMTVVPILVILNELASPSICPNLNTLRFHELRDRNIPPNADSLAAALFPVLQLRCHRTNGNSPGVAQLTDIRLHVEDISGWEHKRLPQVQVFVDELRAFEELGTRCLVTIFTAESSQLP</sequence>
<reference evidence="2 3" key="1">
    <citation type="submission" date="2024-05" db="EMBL/GenBank/DDBJ databases">
        <title>A draft genome resource for the thread blight pathogen Marasmius tenuissimus strain MS-2.</title>
        <authorList>
            <person name="Yulfo-Soto G.E."/>
            <person name="Baruah I.K."/>
            <person name="Amoako-Attah I."/>
            <person name="Bukari Y."/>
            <person name="Meinhardt L.W."/>
            <person name="Bailey B.A."/>
            <person name="Cohen S.P."/>
        </authorList>
    </citation>
    <scope>NUCLEOTIDE SEQUENCE [LARGE SCALE GENOMIC DNA]</scope>
    <source>
        <strain evidence="2 3">MS-2</strain>
    </source>
</reference>
<evidence type="ECO:0000256" key="1">
    <source>
        <dbReference type="SAM" id="Coils"/>
    </source>
</evidence>
<comment type="caution">
    <text evidence="2">The sequence shown here is derived from an EMBL/GenBank/DDBJ whole genome shotgun (WGS) entry which is preliminary data.</text>
</comment>
<evidence type="ECO:0008006" key="4">
    <source>
        <dbReference type="Google" id="ProtNLM"/>
    </source>
</evidence>
<accession>A0ABR3A3V7</accession>
<dbReference type="EMBL" id="JBBXMP010000021">
    <property type="protein sequence ID" value="KAL0068041.1"/>
    <property type="molecule type" value="Genomic_DNA"/>
</dbReference>
<protein>
    <recommendedName>
        <fullName evidence="4">F-box domain-containing protein</fullName>
    </recommendedName>
</protein>
<evidence type="ECO:0000313" key="3">
    <source>
        <dbReference type="Proteomes" id="UP001437256"/>
    </source>
</evidence>
<evidence type="ECO:0000313" key="2">
    <source>
        <dbReference type="EMBL" id="KAL0068041.1"/>
    </source>
</evidence>
<organism evidence="2 3">
    <name type="scientific">Marasmius tenuissimus</name>
    <dbReference type="NCBI Taxonomy" id="585030"/>
    <lineage>
        <taxon>Eukaryota</taxon>
        <taxon>Fungi</taxon>
        <taxon>Dikarya</taxon>
        <taxon>Basidiomycota</taxon>
        <taxon>Agaricomycotina</taxon>
        <taxon>Agaricomycetes</taxon>
        <taxon>Agaricomycetidae</taxon>
        <taxon>Agaricales</taxon>
        <taxon>Marasmiineae</taxon>
        <taxon>Marasmiaceae</taxon>
        <taxon>Marasmius</taxon>
    </lineage>
</organism>
<dbReference type="Proteomes" id="UP001437256">
    <property type="component" value="Unassembled WGS sequence"/>
</dbReference>
<keyword evidence="3" id="KW-1185">Reference proteome</keyword>